<evidence type="ECO:0000313" key="4">
    <source>
        <dbReference type="Proteomes" id="UP001208692"/>
    </source>
</evidence>
<gene>
    <name evidence="1" type="ORF">RCZ15_04120</name>
    <name evidence="2" type="ORF">RCZ16_09040</name>
</gene>
<dbReference type="Proteomes" id="UP001208692">
    <property type="component" value="Unassembled WGS sequence"/>
</dbReference>
<organism evidence="1 3">
    <name type="scientific">Capnocytophaga catalasegens</name>
    <dbReference type="NCBI Taxonomy" id="1004260"/>
    <lineage>
        <taxon>Bacteria</taxon>
        <taxon>Pseudomonadati</taxon>
        <taxon>Bacteroidota</taxon>
        <taxon>Flavobacteriia</taxon>
        <taxon>Flavobacteriales</taxon>
        <taxon>Flavobacteriaceae</taxon>
        <taxon>Capnocytophaga</taxon>
    </lineage>
</organism>
<dbReference type="RefSeq" id="WP_264846032.1">
    <property type="nucleotide sequence ID" value="NZ_BPMA01000016.1"/>
</dbReference>
<keyword evidence="4" id="KW-1185">Reference proteome</keyword>
<evidence type="ECO:0000313" key="3">
    <source>
        <dbReference type="Proteomes" id="UP001207736"/>
    </source>
</evidence>
<protein>
    <submittedName>
        <fullName evidence="1">Uncharacterized protein</fullName>
    </submittedName>
</protein>
<name>A0AAV5AQ96_9FLAO</name>
<evidence type="ECO:0000313" key="2">
    <source>
        <dbReference type="EMBL" id="GJM52587.1"/>
    </source>
</evidence>
<accession>A0AAV5AQ96</accession>
<evidence type="ECO:0000313" key="1">
    <source>
        <dbReference type="EMBL" id="GJM49437.1"/>
    </source>
</evidence>
<dbReference type="AlphaFoldDB" id="A0AAV5AQ96"/>
<sequence length="81" mass="9447">MKPITLQQVLDDAFLWGKVFNFCLERGISVSPDPIGYNQIRLIVNNNGKRTIGKEVYTNQNFGDKLREIYVHIYNKMNKNN</sequence>
<dbReference type="EMBL" id="BQKB01000013">
    <property type="protein sequence ID" value="GJM52587.1"/>
    <property type="molecule type" value="Genomic_DNA"/>
</dbReference>
<dbReference type="EMBL" id="BQKA01000006">
    <property type="protein sequence ID" value="GJM49437.1"/>
    <property type="molecule type" value="Genomic_DNA"/>
</dbReference>
<dbReference type="Proteomes" id="UP001207736">
    <property type="component" value="Unassembled WGS sequence"/>
</dbReference>
<proteinExistence type="predicted"/>
<reference evidence="1 4" key="1">
    <citation type="submission" date="2021-11" db="EMBL/GenBank/DDBJ databases">
        <title>Draft genome sequence of Capnocytophaga sp. strain KC07075 isolated from cat oral cavity.</title>
        <authorList>
            <person name="Suzuki M."/>
            <person name="Imaoka K."/>
            <person name="Kimura M."/>
            <person name="Morikawa S."/>
            <person name="Maeda K."/>
        </authorList>
    </citation>
    <scope>NUCLEOTIDE SEQUENCE</scope>
    <source>
        <strain evidence="1">KC07075</strain>
        <strain evidence="2 4">KC07079</strain>
    </source>
</reference>
<comment type="caution">
    <text evidence="1">The sequence shown here is derived from an EMBL/GenBank/DDBJ whole genome shotgun (WGS) entry which is preliminary data.</text>
</comment>